<dbReference type="InterPro" id="IPR012336">
    <property type="entry name" value="Thioredoxin-like_fold"/>
</dbReference>
<feature type="domain" description="Thioredoxin-like fold" evidence="4">
    <location>
        <begin position="109"/>
        <end position="206"/>
    </location>
</feature>
<dbReference type="PANTHER" id="PTHR12289:SF41">
    <property type="entry name" value="FAILED AXON CONNECTIONS-RELATED"/>
    <property type="match status" value="1"/>
</dbReference>
<evidence type="ECO:0000256" key="2">
    <source>
        <dbReference type="SAM" id="Phobius"/>
    </source>
</evidence>
<evidence type="ECO:0008006" key="7">
    <source>
        <dbReference type="Google" id="ProtNLM"/>
    </source>
</evidence>
<dbReference type="Gene3D" id="3.40.30.10">
    <property type="entry name" value="Glutaredoxin"/>
    <property type="match status" value="1"/>
</dbReference>
<dbReference type="Pfam" id="PF17172">
    <property type="entry name" value="GST_N_4"/>
    <property type="match status" value="1"/>
</dbReference>
<dbReference type="InterPro" id="IPR026928">
    <property type="entry name" value="FAX/IsoI-like"/>
</dbReference>
<dbReference type="SFLD" id="SFLDS00019">
    <property type="entry name" value="Glutathione_Transferase_(cytos"/>
    <property type="match status" value="1"/>
</dbReference>
<keyword evidence="2" id="KW-1133">Transmembrane helix</keyword>
<comment type="caution">
    <text evidence="5">The sequence shown here is derived from an EMBL/GenBank/DDBJ whole genome shotgun (WGS) entry which is preliminary data.</text>
</comment>
<dbReference type="PANTHER" id="PTHR12289">
    <property type="entry name" value="METAXIN RELATED"/>
    <property type="match status" value="1"/>
</dbReference>
<organism evidence="5 6">
    <name type="scientific">Symbiochloris irregularis</name>
    <dbReference type="NCBI Taxonomy" id="706552"/>
    <lineage>
        <taxon>Eukaryota</taxon>
        <taxon>Viridiplantae</taxon>
        <taxon>Chlorophyta</taxon>
        <taxon>core chlorophytes</taxon>
        <taxon>Trebouxiophyceae</taxon>
        <taxon>Trebouxiales</taxon>
        <taxon>Trebouxiaceae</taxon>
        <taxon>Symbiochloris</taxon>
    </lineage>
</organism>
<dbReference type="AlphaFoldDB" id="A0AAW1NV15"/>
<keyword evidence="2" id="KW-0472">Membrane</keyword>
<proteinExistence type="inferred from homology"/>
<dbReference type="InterPro" id="IPR036249">
    <property type="entry name" value="Thioredoxin-like_sf"/>
</dbReference>
<feature type="domain" description="Metaxin glutathione S-transferase" evidence="3">
    <location>
        <begin position="258"/>
        <end position="320"/>
    </location>
</feature>
<evidence type="ECO:0000256" key="1">
    <source>
        <dbReference type="ARBA" id="ARBA00006475"/>
    </source>
</evidence>
<keyword evidence="6" id="KW-1185">Reference proteome</keyword>
<evidence type="ECO:0000259" key="4">
    <source>
        <dbReference type="Pfam" id="PF17172"/>
    </source>
</evidence>
<protein>
    <recommendedName>
        <fullName evidence="7">Glutathione S-transferase</fullName>
    </recommendedName>
</protein>
<evidence type="ECO:0000313" key="5">
    <source>
        <dbReference type="EMBL" id="KAK9795884.1"/>
    </source>
</evidence>
<dbReference type="EMBL" id="JALJOQ010000123">
    <property type="protein sequence ID" value="KAK9795884.1"/>
    <property type="molecule type" value="Genomic_DNA"/>
</dbReference>
<gene>
    <name evidence="5" type="ORF">WJX73_007215</name>
</gene>
<dbReference type="SUPFAM" id="SSF47616">
    <property type="entry name" value="GST C-terminal domain-like"/>
    <property type="match status" value="1"/>
</dbReference>
<dbReference type="GO" id="GO:0005737">
    <property type="term" value="C:cytoplasm"/>
    <property type="evidence" value="ECO:0007669"/>
    <property type="project" value="TreeGrafter"/>
</dbReference>
<comment type="similarity">
    <text evidence="1">Belongs to the FAX family.</text>
</comment>
<name>A0AAW1NV15_9CHLO</name>
<dbReference type="Proteomes" id="UP001465755">
    <property type="component" value="Unassembled WGS sequence"/>
</dbReference>
<dbReference type="InterPro" id="IPR040079">
    <property type="entry name" value="Glutathione_S-Trfase"/>
</dbReference>
<accession>A0AAW1NV15</accession>
<dbReference type="InterPro" id="IPR033468">
    <property type="entry name" value="Metaxin_GST"/>
</dbReference>
<dbReference type="InterPro" id="IPR036282">
    <property type="entry name" value="Glutathione-S-Trfase_C_sf"/>
</dbReference>
<evidence type="ECO:0000313" key="6">
    <source>
        <dbReference type="Proteomes" id="UP001465755"/>
    </source>
</evidence>
<sequence length="338" mass="36571">MSATQYAALVSIAATAVAISSRSPVTLWPAALQRVLDDNFGVVSACKIHASITTLIVAALGFLGLSIKGKFKVMKPKAPPTPLKGTAAESIVLYDFPSLPGVASVSHSVSKIHAFLAFAKLPYTTKSTSPDTGPKGKLPYIQHGQNTVPDSVFIMAYLRNTYGKGQSSGILAPMDAGKRARVDSCMALVEQTLPYAVGYYRVIDPQGFRTLPSLMNKLGVPRLLCGLIAATMRSQVSKLLYLVGLGRHCRQDFDWLLQRDLTALSALLGSQVYLFGDEPTDADAVLFANLDVILHDGHMSPALVDQVKQHDNLVRYTAHIRKTFFADKLKEQAALRRG</sequence>
<dbReference type="Gene3D" id="1.20.1050.10">
    <property type="match status" value="1"/>
</dbReference>
<keyword evidence="2" id="KW-0812">Transmembrane</keyword>
<dbReference type="SFLD" id="SFLDG01180">
    <property type="entry name" value="SUF1"/>
    <property type="match status" value="1"/>
</dbReference>
<reference evidence="5 6" key="1">
    <citation type="journal article" date="2024" name="Nat. Commun.">
        <title>Phylogenomics reveals the evolutionary origins of lichenization in chlorophyte algae.</title>
        <authorList>
            <person name="Puginier C."/>
            <person name="Libourel C."/>
            <person name="Otte J."/>
            <person name="Skaloud P."/>
            <person name="Haon M."/>
            <person name="Grisel S."/>
            <person name="Petersen M."/>
            <person name="Berrin J.G."/>
            <person name="Delaux P.M."/>
            <person name="Dal Grande F."/>
            <person name="Keller J."/>
        </authorList>
    </citation>
    <scope>NUCLEOTIDE SEQUENCE [LARGE SCALE GENOMIC DNA]</scope>
    <source>
        <strain evidence="5 6">SAG 2036</strain>
    </source>
</reference>
<feature type="transmembrane region" description="Helical" evidence="2">
    <location>
        <begin position="48"/>
        <end position="67"/>
    </location>
</feature>
<dbReference type="Pfam" id="PF17171">
    <property type="entry name" value="GST_C_6"/>
    <property type="match status" value="1"/>
</dbReference>
<dbReference type="SUPFAM" id="SSF52833">
    <property type="entry name" value="Thioredoxin-like"/>
    <property type="match status" value="1"/>
</dbReference>
<dbReference type="SFLD" id="SFLDG01200">
    <property type="entry name" value="SUF1.1"/>
    <property type="match status" value="1"/>
</dbReference>
<dbReference type="InterPro" id="IPR050931">
    <property type="entry name" value="Mito_Protein_Transport_Metaxin"/>
</dbReference>
<evidence type="ECO:0000259" key="3">
    <source>
        <dbReference type="Pfam" id="PF17171"/>
    </source>
</evidence>
<dbReference type="CDD" id="cd03193">
    <property type="entry name" value="GST_C_Metaxin"/>
    <property type="match status" value="1"/>
</dbReference>